<sequence>MNLSSILLFIISKMNGERTINASLHLLRGKKSGQTLQDVEYFAVKPFFGILPKLTDKEFQKAAEKLRISAFIVEEDNLIRLTAEGASEVNKQEDYHFRGWDYRGREVVFFKRLALAVQTVSNLREGTHSFLPIESDRDIQLFVKRLFYRKPITSPHFAKEIGDELKKALIGCGMSDKQKFIFTGRLTGKRDTAKTWDQLARELEEQLDSIRLQFIESLHMLLDEIHSLDEYPILRLISDDIKVQTYLTDSAIRTKKLFEEGHSLGSIAEIRQLKLSTIEDHLIEMAMNESSFPILRFVSIEQMKAVIAKANSLGTKRLKLLKVAFPSLTYFELRLIMAVNEKGVV</sequence>
<evidence type="ECO:0000313" key="2">
    <source>
        <dbReference type="EMBL" id="MBD7986167.1"/>
    </source>
</evidence>
<keyword evidence="3" id="KW-1185">Reference proteome</keyword>
<dbReference type="Pfam" id="PF14493">
    <property type="entry name" value="HTH_40"/>
    <property type="match status" value="1"/>
</dbReference>
<protein>
    <submittedName>
        <fullName evidence="2">Helix-turn-helix domain-containing protein</fullName>
    </submittedName>
</protein>
<dbReference type="RefSeq" id="WP_191695994.1">
    <property type="nucleotide sequence ID" value="NZ_JACSQN010000024.1"/>
</dbReference>
<accession>A0ABR8UDQ6</accession>
<organism evidence="2 3">
    <name type="scientific">Sporosarcina quadrami</name>
    <dbReference type="NCBI Taxonomy" id="2762234"/>
    <lineage>
        <taxon>Bacteria</taxon>
        <taxon>Bacillati</taxon>
        <taxon>Bacillota</taxon>
        <taxon>Bacilli</taxon>
        <taxon>Bacillales</taxon>
        <taxon>Caryophanaceae</taxon>
        <taxon>Sporosarcina</taxon>
    </lineage>
</organism>
<evidence type="ECO:0000313" key="3">
    <source>
        <dbReference type="Proteomes" id="UP000626786"/>
    </source>
</evidence>
<name>A0ABR8UDQ6_9BACL</name>
<evidence type="ECO:0000259" key="1">
    <source>
        <dbReference type="Pfam" id="PF14493"/>
    </source>
</evidence>
<feature type="domain" description="Helicase Helix-turn-helix" evidence="1">
    <location>
        <begin position="252"/>
        <end position="336"/>
    </location>
</feature>
<dbReference type="Proteomes" id="UP000626786">
    <property type="component" value="Unassembled WGS sequence"/>
</dbReference>
<comment type="caution">
    <text evidence="2">The sequence shown here is derived from an EMBL/GenBank/DDBJ whole genome shotgun (WGS) entry which is preliminary data.</text>
</comment>
<dbReference type="InterPro" id="IPR029491">
    <property type="entry name" value="Helicase_HTH"/>
</dbReference>
<dbReference type="EMBL" id="JACSQN010000024">
    <property type="protein sequence ID" value="MBD7986167.1"/>
    <property type="molecule type" value="Genomic_DNA"/>
</dbReference>
<reference evidence="2 3" key="1">
    <citation type="submission" date="2020-08" db="EMBL/GenBank/DDBJ databases">
        <title>A Genomic Blueprint of the Chicken Gut Microbiome.</title>
        <authorList>
            <person name="Gilroy R."/>
            <person name="Ravi A."/>
            <person name="Getino M."/>
            <person name="Pursley I."/>
            <person name="Horton D.L."/>
            <person name="Alikhan N.-F."/>
            <person name="Baker D."/>
            <person name="Gharbi K."/>
            <person name="Hall N."/>
            <person name="Watson M."/>
            <person name="Adriaenssens E.M."/>
            <person name="Foster-Nyarko E."/>
            <person name="Jarju S."/>
            <person name="Secka A."/>
            <person name="Antonio M."/>
            <person name="Oren A."/>
            <person name="Chaudhuri R."/>
            <person name="La Ragione R.M."/>
            <person name="Hildebrand F."/>
            <person name="Pallen M.J."/>
        </authorList>
    </citation>
    <scope>NUCLEOTIDE SEQUENCE [LARGE SCALE GENOMIC DNA]</scope>
    <source>
        <strain evidence="2 3">Sa2YVA2</strain>
    </source>
</reference>
<proteinExistence type="predicted"/>
<gene>
    <name evidence="2" type="ORF">H9649_16480</name>
</gene>